<name>A0ABP7U396_9BACT</name>
<dbReference type="InterPro" id="IPR036046">
    <property type="entry name" value="Acylphosphatase-like_dom_sf"/>
</dbReference>
<dbReference type="EMBL" id="BAABDK010000016">
    <property type="protein sequence ID" value="GAA4035086.1"/>
    <property type="molecule type" value="Genomic_DNA"/>
</dbReference>
<organism evidence="2 3">
    <name type="scientific">Hymenobacter glaciei</name>
    <dbReference type="NCBI Taxonomy" id="877209"/>
    <lineage>
        <taxon>Bacteria</taxon>
        <taxon>Pseudomonadati</taxon>
        <taxon>Bacteroidota</taxon>
        <taxon>Cytophagia</taxon>
        <taxon>Cytophagales</taxon>
        <taxon>Hymenobacteraceae</taxon>
        <taxon>Hymenobacter</taxon>
    </lineage>
</organism>
<dbReference type="SMART" id="SM01034">
    <property type="entry name" value="BLUF"/>
    <property type="match status" value="1"/>
</dbReference>
<evidence type="ECO:0000313" key="3">
    <source>
        <dbReference type="Proteomes" id="UP001501469"/>
    </source>
</evidence>
<gene>
    <name evidence="2" type="ORF">GCM10022409_19590</name>
</gene>
<evidence type="ECO:0000313" key="2">
    <source>
        <dbReference type="EMBL" id="GAA4035086.1"/>
    </source>
</evidence>
<keyword evidence="3" id="KW-1185">Reference proteome</keyword>
<comment type="caution">
    <text evidence="2">The sequence shown here is derived from an EMBL/GenBank/DDBJ whole genome shotgun (WGS) entry which is preliminary data.</text>
</comment>
<proteinExistence type="predicted"/>
<sequence>MLYTPDRQFLQVLEGEKDVVRALYYEHIVADTRHEDCYVLNEGPWPFRGFPNWQMGFVTHQFIDVSTNPGYVEISRLQHVLSLLAEAHPGLSEFLQIFVERYKRIH</sequence>
<reference evidence="3" key="1">
    <citation type="journal article" date="2019" name="Int. J. Syst. Evol. Microbiol.">
        <title>The Global Catalogue of Microorganisms (GCM) 10K type strain sequencing project: providing services to taxonomists for standard genome sequencing and annotation.</title>
        <authorList>
            <consortium name="The Broad Institute Genomics Platform"/>
            <consortium name="The Broad Institute Genome Sequencing Center for Infectious Disease"/>
            <person name="Wu L."/>
            <person name="Ma J."/>
        </authorList>
    </citation>
    <scope>NUCLEOTIDE SEQUENCE [LARGE SCALE GENOMIC DNA]</scope>
    <source>
        <strain evidence="3">JCM 17225</strain>
    </source>
</reference>
<dbReference type="PROSITE" id="PS50925">
    <property type="entry name" value="BLUF"/>
    <property type="match status" value="1"/>
</dbReference>
<feature type="domain" description="BLUF" evidence="1">
    <location>
        <begin position="1"/>
        <end position="56"/>
    </location>
</feature>
<dbReference type="SUPFAM" id="SSF54975">
    <property type="entry name" value="Acylphosphatase/BLUF domain-like"/>
    <property type="match status" value="1"/>
</dbReference>
<evidence type="ECO:0000259" key="1">
    <source>
        <dbReference type="PROSITE" id="PS50925"/>
    </source>
</evidence>
<dbReference type="Proteomes" id="UP001501469">
    <property type="component" value="Unassembled WGS sequence"/>
</dbReference>
<dbReference type="Pfam" id="PF04940">
    <property type="entry name" value="BLUF"/>
    <property type="match status" value="1"/>
</dbReference>
<accession>A0ABP7U396</accession>
<dbReference type="Gene3D" id="3.30.70.100">
    <property type="match status" value="1"/>
</dbReference>
<protein>
    <recommendedName>
        <fullName evidence="1">BLUF domain-containing protein</fullName>
    </recommendedName>
</protein>
<dbReference type="InterPro" id="IPR007024">
    <property type="entry name" value="BLUF_domain"/>
</dbReference>